<keyword evidence="1" id="KW-0560">Oxidoreductase</keyword>
<evidence type="ECO:0000259" key="3">
    <source>
        <dbReference type="Pfam" id="PF03807"/>
    </source>
</evidence>
<evidence type="ECO:0000313" key="4">
    <source>
        <dbReference type="EMBL" id="KMO39496.1"/>
    </source>
</evidence>
<dbReference type="OrthoDB" id="7557417at2"/>
<evidence type="ECO:0000256" key="2">
    <source>
        <dbReference type="SAM" id="SignalP"/>
    </source>
</evidence>
<feature type="domain" description="Pyrroline-5-carboxylate reductase catalytic N-terminal" evidence="3">
    <location>
        <begin position="44"/>
        <end position="133"/>
    </location>
</feature>
<dbReference type="InterPro" id="IPR051267">
    <property type="entry name" value="STEAP_metalloreductase"/>
</dbReference>
<accession>A0A0J6VK61</accession>
<feature type="signal peptide" evidence="2">
    <location>
        <begin position="1"/>
        <end position="26"/>
    </location>
</feature>
<proteinExistence type="predicted"/>
<dbReference type="PROSITE" id="PS51318">
    <property type="entry name" value="TAT"/>
    <property type="match status" value="1"/>
</dbReference>
<dbReference type="Pfam" id="PF03807">
    <property type="entry name" value="F420_oxidored"/>
    <property type="match status" value="1"/>
</dbReference>
<evidence type="ECO:0000256" key="1">
    <source>
        <dbReference type="ARBA" id="ARBA00023002"/>
    </source>
</evidence>
<dbReference type="PANTHER" id="PTHR14239:SF10">
    <property type="entry name" value="REDUCTASE"/>
    <property type="match status" value="1"/>
</dbReference>
<feature type="chain" id="PRO_5005283462" evidence="2">
    <location>
        <begin position="27"/>
        <end position="249"/>
    </location>
</feature>
<evidence type="ECO:0000313" key="5">
    <source>
        <dbReference type="Proteomes" id="UP000036449"/>
    </source>
</evidence>
<keyword evidence="5" id="KW-1185">Reference proteome</keyword>
<comment type="caution">
    <text evidence="4">The sequence shown here is derived from an EMBL/GenBank/DDBJ whole genome shotgun (WGS) entry which is preliminary data.</text>
</comment>
<dbReference type="Proteomes" id="UP000036449">
    <property type="component" value="Unassembled WGS sequence"/>
</dbReference>
<dbReference type="AlphaFoldDB" id="A0A0J6VK61"/>
<dbReference type="InterPro" id="IPR006311">
    <property type="entry name" value="TAT_signal"/>
</dbReference>
<dbReference type="InterPro" id="IPR028939">
    <property type="entry name" value="P5C_Rdtase_cat_N"/>
</dbReference>
<sequence>MACDRRALLRAGALGAGMLTLTLALAGNTRAQESKKPQESKIPVAVIGGGNIGGTVGGLWVKAGHPVMFASRHPEDLKPLVDKLGPLAKAGTVEQALAFGDAVLIAVPYKAYPEIGKAYGGLLKDKIVLDAGNATKARDGDLATEAESAGIGATSAKYLGSARLVRAFNAANYRLFAQNAHRSGAPMAVPIAGDDRQAVGVAASLVRDAGFEPVVVGGLDAAKKFQMGSPGFGHDATAQEARKAFGVTE</sequence>
<dbReference type="GO" id="GO:0016491">
    <property type="term" value="F:oxidoreductase activity"/>
    <property type="evidence" value="ECO:0007669"/>
    <property type="project" value="UniProtKB-KW"/>
</dbReference>
<dbReference type="Gene3D" id="3.40.50.720">
    <property type="entry name" value="NAD(P)-binding Rossmann-like Domain"/>
    <property type="match status" value="1"/>
</dbReference>
<dbReference type="SUPFAM" id="SSF51735">
    <property type="entry name" value="NAD(P)-binding Rossmann-fold domains"/>
    <property type="match status" value="1"/>
</dbReference>
<name>A0A0J6VK61_9HYPH</name>
<dbReference type="InterPro" id="IPR036291">
    <property type="entry name" value="NAD(P)-bd_dom_sf"/>
</dbReference>
<organism evidence="4 5">
    <name type="scientific">Methylobacterium tarhaniae</name>
    <dbReference type="NCBI Taxonomy" id="1187852"/>
    <lineage>
        <taxon>Bacteria</taxon>
        <taxon>Pseudomonadati</taxon>
        <taxon>Pseudomonadota</taxon>
        <taxon>Alphaproteobacteria</taxon>
        <taxon>Hyphomicrobiales</taxon>
        <taxon>Methylobacteriaceae</taxon>
        <taxon>Methylobacterium</taxon>
    </lineage>
</organism>
<dbReference type="RefSeq" id="WP_048451844.1">
    <property type="nucleotide sequence ID" value="NZ_LABZ01000108.1"/>
</dbReference>
<dbReference type="PANTHER" id="PTHR14239">
    <property type="entry name" value="DUDULIN-RELATED"/>
    <property type="match status" value="1"/>
</dbReference>
<gene>
    <name evidence="4" type="ORF">VQ03_15815</name>
</gene>
<reference evidence="4 5" key="1">
    <citation type="submission" date="2015-03" db="EMBL/GenBank/DDBJ databases">
        <title>Genome sequencing of Methylobacterium tarhaniae DSM 25844.</title>
        <authorList>
            <person name="Chaudhry V."/>
            <person name="Patil P.B."/>
        </authorList>
    </citation>
    <scope>NUCLEOTIDE SEQUENCE [LARGE SCALE GENOMIC DNA]</scope>
    <source>
        <strain evidence="4 5">DSM 25844</strain>
    </source>
</reference>
<dbReference type="PATRIC" id="fig|1187852.3.peg.308"/>
<dbReference type="EMBL" id="LABZ01000108">
    <property type="protein sequence ID" value="KMO39496.1"/>
    <property type="molecule type" value="Genomic_DNA"/>
</dbReference>
<protein>
    <submittedName>
        <fullName evidence="4">NADP oxidoreductase</fullName>
    </submittedName>
</protein>
<keyword evidence="2" id="KW-0732">Signal</keyword>